<evidence type="ECO:0000256" key="2">
    <source>
        <dbReference type="ARBA" id="ARBA00022908"/>
    </source>
</evidence>
<dbReference type="EMBL" id="UGPL01000006">
    <property type="protein sequence ID" value="STY65410.1"/>
    <property type="molecule type" value="Genomic_DNA"/>
</dbReference>
<dbReference type="GO" id="GO:0003677">
    <property type="term" value="F:DNA binding"/>
    <property type="evidence" value="ECO:0007669"/>
    <property type="project" value="UniProtKB-KW"/>
</dbReference>
<keyword evidence="3" id="KW-0238">DNA-binding</keyword>
<evidence type="ECO:0000256" key="3">
    <source>
        <dbReference type="ARBA" id="ARBA00023125"/>
    </source>
</evidence>
<dbReference type="InterPro" id="IPR010998">
    <property type="entry name" value="Integrase_recombinase_N"/>
</dbReference>
<evidence type="ECO:0000259" key="5">
    <source>
        <dbReference type="Pfam" id="PF22022"/>
    </source>
</evidence>
<keyword evidence="2" id="KW-0229">DNA integration</keyword>
<dbReference type="InterPro" id="IPR011010">
    <property type="entry name" value="DNA_brk_join_enz"/>
</dbReference>
<dbReference type="SUPFAM" id="SSF56349">
    <property type="entry name" value="DNA breaking-rejoining enzymes"/>
    <property type="match status" value="1"/>
</dbReference>
<comment type="similarity">
    <text evidence="1">Belongs to the 'phage' integrase family.</text>
</comment>
<dbReference type="Gene3D" id="1.10.150.130">
    <property type="match status" value="1"/>
</dbReference>
<evidence type="ECO:0000313" key="7">
    <source>
        <dbReference type="Proteomes" id="UP000254031"/>
    </source>
</evidence>
<dbReference type="PANTHER" id="PTHR30629">
    <property type="entry name" value="PROPHAGE INTEGRASE"/>
    <property type="match status" value="1"/>
</dbReference>
<dbReference type="Gene3D" id="3.30.160.390">
    <property type="entry name" value="Integrase, DNA-binding domain"/>
    <property type="match status" value="1"/>
</dbReference>
<gene>
    <name evidence="6" type="primary">intA_1</name>
    <name evidence="6" type="ORF">NCTC9380_00676</name>
</gene>
<accession>A0A378NAH3</accession>
<dbReference type="RefSeq" id="WP_006252008.1">
    <property type="nucleotide sequence ID" value="NZ_CP017484.1"/>
</dbReference>
<organism evidence="6 7">
    <name type="scientific">Mannheimia haemolytica</name>
    <name type="common">Pasteurella haemolytica</name>
    <dbReference type="NCBI Taxonomy" id="75985"/>
    <lineage>
        <taxon>Bacteria</taxon>
        <taxon>Pseudomonadati</taxon>
        <taxon>Pseudomonadota</taxon>
        <taxon>Gammaproteobacteria</taxon>
        <taxon>Pasteurellales</taxon>
        <taxon>Pasteurellaceae</taxon>
        <taxon>Mannheimia</taxon>
    </lineage>
</organism>
<evidence type="ECO:0000313" key="6">
    <source>
        <dbReference type="EMBL" id="STY65410.1"/>
    </source>
</evidence>
<evidence type="ECO:0000259" key="4">
    <source>
        <dbReference type="Pfam" id="PF13356"/>
    </source>
</evidence>
<dbReference type="InterPro" id="IPR050808">
    <property type="entry name" value="Phage_Integrase"/>
</dbReference>
<reference evidence="6 7" key="1">
    <citation type="submission" date="2018-06" db="EMBL/GenBank/DDBJ databases">
        <authorList>
            <consortium name="Pathogen Informatics"/>
            <person name="Doyle S."/>
        </authorList>
    </citation>
    <scope>NUCLEOTIDE SEQUENCE [LARGE SCALE GENOMIC DNA]</scope>
    <source>
        <strain evidence="6 7">NCTC9380</strain>
    </source>
</reference>
<dbReference type="AlphaFoldDB" id="A0A378NAH3"/>
<name>A0A378NAH3_MANHA</name>
<dbReference type="Proteomes" id="UP000254031">
    <property type="component" value="Unassembled WGS sequence"/>
</dbReference>
<protein>
    <submittedName>
        <fullName evidence="6">Prophage CP4-57 integrase</fullName>
    </submittedName>
</protein>
<proteinExistence type="inferred from homology"/>
<sequence length="188" mass="21776">MARSTTPLNSTQIDKAKPKEKEYTLADGKGLYLLVKPNGTKLWRFNYYKPYTNPKKQALISIGSYPDVSLQQARQTKDEYNALLAQNIDPQAHRIETTITEQNRLVNTFAYVAEQWKASKEDVIKPLTLSKNWRIAEIYLLPHLKDLPIDKIIPAVVKPVLDIPYKANKAKMFRKSMRLLNEILDYRK</sequence>
<evidence type="ECO:0000256" key="1">
    <source>
        <dbReference type="ARBA" id="ARBA00008857"/>
    </source>
</evidence>
<dbReference type="GO" id="GO:0015074">
    <property type="term" value="P:DNA integration"/>
    <property type="evidence" value="ECO:0007669"/>
    <property type="project" value="UniProtKB-KW"/>
</dbReference>
<dbReference type="InterPro" id="IPR038488">
    <property type="entry name" value="Integrase_DNA-bd_sf"/>
</dbReference>
<dbReference type="Pfam" id="PF22022">
    <property type="entry name" value="Phage_int_M"/>
    <property type="match status" value="1"/>
</dbReference>
<dbReference type="Pfam" id="PF13356">
    <property type="entry name" value="Arm-DNA-bind_3"/>
    <property type="match status" value="1"/>
</dbReference>
<dbReference type="InterPro" id="IPR053876">
    <property type="entry name" value="Phage_int_M"/>
</dbReference>
<feature type="domain" description="Integrase DNA-binding" evidence="4">
    <location>
        <begin position="8"/>
        <end position="94"/>
    </location>
</feature>
<dbReference type="PANTHER" id="PTHR30629:SF6">
    <property type="entry name" value="PROPHAGE INTEGRASE INTA-RELATED"/>
    <property type="match status" value="1"/>
</dbReference>
<feature type="domain" description="Phage integrase central" evidence="5">
    <location>
        <begin position="109"/>
        <end position="186"/>
    </location>
</feature>
<dbReference type="InterPro" id="IPR025166">
    <property type="entry name" value="Integrase_DNA_bind_dom"/>
</dbReference>